<dbReference type="Proteomes" id="UP001501116">
    <property type="component" value="Unassembled WGS sequence"/>
</dbReference>
<dbReference type="InterPro" id="IPR032710">
    <property type="entry name" value="NTF2-like_dom_sf"/>
</dbReference>
<evidence type="ECO:0000259" key="1">
    <source>
        <dbReference type="Pfam" id="PF12680"/>
    </source>
</evidence>
<name>A0ABN2RIE3_9PSEU</name>
<protein>
    <recommendedName>
        <fullName evidence="1">SnoaL-like domain-containing protein</fullName>
    </recommendedName>
</protein>
<dbReference type="Pfam" id="PF12680">
    <property type="entry name" value="SnoaL_2"/>
    <property type="match status" value="1"/>
</dbReference>
<dbReference type="RefSeq" id="WP_344423000.1">
    <property type="nucleotide sequence ID" value="NZ_BAAANN010000019.1"/>
</dbReference>
<sequence length="136" mass="14905">MTEVRTAREIFEDFQRAVLSGEHGLLSGEGCAEDVVVEWPFARPGSPKRIVGRGAFEEFARAGAAALPVRFDEFRDVVVHETADGTIVVEYEMVATSLVTGVQHAAPFVMILKTENGKIVLCREYQNPLALDAVRA</sequence>
<dbReference type="Gene3D" id="3.10.450.50">
    <property type="match status" value="1"/>
</dbReference>
<dbReference type="EMBL" id="BAAANN010000019">
    <property type="protein sequence ID" value="GAA1969329.1"/>
    <property type="molecule type" value="Genomic_DNA"/>
</dbReference>
<feature type="domain" description="SnoaL-like" evidence="1">
    <location>
        <begin position="31"/>
        <end position="120"/>
    </location>
</feature>
<proteinExistence type="predicted"/>
<keyword evidence="3" id="KW-1185">Reference proteome</keyword>
<evidence type="ECO:0000313" key="3">
    <source>
        <dbReference type="Proteomes" id="UP001501116"/>
    </source>
</evidence>
<dbReference type="SUPFAM" id="SSF54427">
    <property type="entry name" value="NTF2-like"/>
    <property type="match status" value="1"/>
</dbReference>
<evidence type="ECO:0000313" key="2">
    <source>
        <dbReference type="EMBL" id="GAA1969329.1"/>
    </source>
</evidence>
<dbReference type="InterPro" id="IPR037401">
    <property type="entry name" value="SnoaL-like"/>
</dbReference>
<comment type="caution">
    <text evidence="2">The sequence shown here is derived from an EMBL/GenBank/DDBJ whole genome shotgun (WGS) entry which is preliminary data.</text>
</comment>
<gene>
    <name evidence="2" type="ORF">GCM10009754_48380</name>
</gene>
<reference evidence="2 3" key="1">
    <citation type="journal article" date="2019" name="Int. J. Syst. Evol. Microbiol.">
        <title>The Global Catalogue of Microorganisms (GCM) 10K type strain sequencing project: providing services to taxonomists for standard genome sequencing and annotation.</title>
        <authorList>
            <consortium name="The Broad Institute Genomics Platform"/>
            <consortium name="The Broad Institute Genome Sequencing Center for Infectious Disease"/>
            <person name="Wu L."/>
            <person name="Ma J."/>
        </authorList>
    </citation>
    <scope>NUCLEOTIDE SEQUENCE [LARGE SCALE GENOMIC DNA]</scope>
    <source>
        <strain evidence="2 3">JCM 14545</strain>
    </source>
</reference>
<organism evidence="2 3">
    <name type="scientific">Amycolatopsis minnesotensis</name>
    <dbReference type="NCBI Taxonomy" id="337894"/>
    <lineage>
        <taxon>Bacteria</taxon>
        <taxon>Bacillati</taxon>
        <taxon>Actinomycetota</taxon>
        <taxon>Actinomycetes</taxon>
        <taxon>Pseudonocardiales</taxon>
        <taxon>Pseudonocardiaceae</taxon>
        <taxon>Amycolatopsis</taxon>
    </lineage>
</organism>
<accession>A0ABN2RIE3</accession>